<evidence type="ECO:0000256" key="1">
    <source>
        <dbReference type="ARBA" id="ARBA00022747"/>
    </source>
</evidence>
<feature type="compositionally biased region" description="Polar residues" evidence="2">
    <location>
        <begin position="7"/>
        <end position="21"/>
    </location>
</feature>
<reference evidence="4 5" key="1">
    <citation type="journal article" date="2007" name="Genome Res.">
        <title>Genome characteristics of facultatively symbiotic Frankia sp. strains reflect host range and host plant biogeography.</title>
        <authorList>
            <person name="Normand P."/>
            <person name="Lapierre P."/>
            <person name="Tisa L.S."/>
            <person name="Gogarten J.P."/>
            <person name="Alloisio N."/>
            <person name="Bagnarol E."/>
            <person name="Bassi C.A."/>
            <person name="Berry A.M."/>
            <person name="Bickhart D.M."/>
            <person name="Choisne N."/>
            <person name="Couloux A."/>
            <person name="Cournoyer B."/>
            <person name="Cruveiller S."/>
            <person name="Daubin V."/>
            <person name="Demange N."/>
            <person name="Francino M.P."/>
            <person name="Goltsman E."/>
            <person name="Huang Y."/>
            <person name="Kopp O.R."/>
            <person name="Labarre L."/>
            <person name="Lapidus A."/>
            <person name="Lavire C."/>
            <person name="Marechal J."/>
            <person name="Martinez M."/>
            <person name="Mastronunzio J.E."/>
            <person name="Mullin B.C."/>
            <person name="Niemann J."/>
            <person name="Pujic P."/>
            <person name="Rawnsley T."/>
            <person name="Rouy Z."/>
            <person name="Schenowitz C."/>
            <person name="Sellstedt A."/>
            <person name="Tavares F."/>
            <person name="Tomkins J.P."/>
            <person name="Vallenet D."/>
            <person name="Valverde C."/>
            <person name="Wall L.G."/>
            <person name="Wang Y."/>
            <person name="Medigue C."/>
            <person name="Benson D.R."/>
        </authorList>
    </citation>
    <scope>NUCLEOTIDE SEQUENCE [LARGE SCALE GENOMIC DNA]</scope>
    <source>
        <strain evidence="5">DSM 45986 / CECT 9034 / ACN14a</strain>
    </source>
</reference>
<feature type="compositionally biased region" description="Basic and acidic residues" evidence="2">
    <location>
        <begin position="73"/>
        <end position="82"/>
    </location>
</feature>
<dbReference type="Proteomes" id="UP000000657">
    <property type="component" value="Chromosome"/>
</dbReference>
<accession>Q0RQY8</accession>
<feature type="compositionally biased region" description="Basic residues" evidence="2">
    <location>
        <begin position="22"/>
        <end position="38"/>
    </location>
</feature>
<feature type="region of interest" description="Disordered" evidence="2">
    <location>
        <begin position="1"/>
        <end position="111"/>
    </location>
</feature>
<evidence type="ECO:0000313" key="4">
    <source>
        <dbReference type="EMBL" id="CAJ60035.1"/>
    </source>
</evidence>
<dbReference type="KEGG" id="fal:FRAAL1375"/>
<feature type="compositionally biased region" description="Basic residues" evidence="2">
    <location>
        <begin position="95"/>
        <end position="110"/>
    </location>
</feature>
<gene>
    <name evidence="4" type="ordered locus">FRAAL1375</name>
</gene>
<keyword evidence="4" id="KW-0378">Hydrolase</keyword>
<dbReference type="GO" id="GO:0009035">
    <property type="term" value="F:type I site-specific deoxyribonuclease activity"/>
    <property type="evidence" value="ECO:0007669"/>
    <property type="project" value="UniProtKB-EC"/>
</dbReference>
<dbReference type="PANTHER" id="PTHR30195">
    <property type="entry name" value="TYPE I SITE-SPECIFIC DEOXYRIBONUCLEASE PROTEIN SUBUNIT M AND R"/>
    <property type="match status" value="1"/>
</dbReference>
<dbReference type="InterPro" id="IPR051268">
    <property type="entry name" value="Type-I_R_enzyme_R_subunit"/>
</dbReference>
<keyword evidence="5" id="KW-1185">Reference proteome</keyword>
<dbReference type="PANTHER" id="PTHR30195:SF15">
    <property type="entry name" value="TYPE I RESTRICTION ENZYME HINDI ENDONUCLEASE SUBUNIT"/>
    <property type="match status" value="1"/>
</dbReference>
<name>Q0RQY8_FRAAA</name>
<evidence type="ECO:0000313" key="5">
    <source>
        <dbReference type="Proteomes" id="UP000000657"/>
    </source>
</evidence>
<dbReference type="EMBL" id="CT573213">
    <property type="protein sequence ID" value="CAJ60035.1"/>
    <property type="molecule type" value="Genomic_DNA"/>
</dbReference>
<dbReference type="Pfam" id="PF11867">
    <property type="entry name" value="T1RH-like_C"/>
    <property type="match status" value="1"/>
</dbReference>
<evidence type="ECO:0000259" key="3">
    <source>
        <dbReference type="Pfam" id="PF11867"/>
    </source>
</evidence>
<dbReference type="InterPro" id="IPR021810">
    <property type="entry name" value="T1RH-like_C"/>
</dbReference>
<dbReference type="eggNOG" id="COG0610">
    <property type="taxonomic scope" value="Bacteria"/>
</dbReference>
<feature type="compositionally biased region" description="Basic residues" evidence="2">
    <location>
        <begin position="49"/>
        <end position="72"/>
    </location>
</feature>
<dbReference type="STRING" id="326424.FRAAL1375"/>
<sequence length="235" mass="26908">MLRRSPSVMTWPSLTRCASRSRSWKPRTGRARHRRPGHGRPADHQPAHDRHRRHRHLRRGRPGQARRLRDRRRVPQEVRDLRPPAPTAGGSPAAHRQRGQAHQPAQHRRGSQVLRELNDALNRYQNRAIISSQVIAALVELAKAIQEQRKRGEDTGLSENELAFYDALANNESARDVMQDETMRKIAHEPTGIVRRDAKTDWQVKASVRAKLRTSVKHLLLLTGTHSTRNPARPS</sequence>
<evidence type="ECO:0000256" key="2">
    <source>
        <dbReference type="SAM" id="MobiDB-lite"/>
    </source>
</evidence>
<feature type="domain" description="Type I restriction enzyme HindI endonuclease subunit-like C-terminal" evidence="3">
    <location>
        <begin position="112"/>
        <end position="220"/>
    </location>
</feature>
<dbReference type="EC" id="3.1.21.3" evidence="4"/>
<dbReference type="AlphaFoldDB" id="Q0RQY8"/>
<keyword evidence="1" id="KW-0680">Restriction system</keyword>
<proteinExistence type="predicted"/>
<protein>
    <submittedName>
        <fullName evidence="4">Type I restriction enzyme (HsdR-like)</fullName>
        <ecNumber evidence="4">3.1.21.3</ecNumber>
    </submittedName>
</protein>
<dbReference type="GO" id="GO:0009307">
    <property type="term" value="P:DNA restriction-modification system"/>
    <property type="evidence" value="ECO:0007669"/>
    <property type="project" value="UniProtKB-KW"/>
</dbReference>
<organism evidence="4 5">
    <name type="scientific">Frankia alni (strain DSM 45986 / CECT 9034 / ACN14a)</name>
    <dbReference type="NCBI Taxonomy" id="326424"/>
    <lineage>
        <taxon>Bacteria</taxon>
        <taxon>Bacillati</taxon>
        <taxon>Actinomycetota</taxon>
        <taxon>Actinomycetes</taxon>
        <taxon>Frankiales</taxon>
        <taxon>Frankiaceae</taxon>
        <taxon>Frankia</taxon>
    </lineage>
</organism>
<dbReference type="HOGENOM" id="CLU_1178817_0_0_11"/>